<organism evidence="1 2">
    <name type="scientific">Biomphalaria pfeifferi</name>
    <name type="common">Bloodfluke planorb</name>
    <name type="synonym">Freshwater snail</name>
    <dbReference type="NCBI Taxonomy" id="112525"/>
    <lineage>
        <taxon>Eukaryota</taxon>
        <taxon>Metazoa</taxon>
        <taxon>Spiralia</taxon>
        <taxon>Lophotrochozoa</taxon>
        <taxon>Mollusca</taxon>
        <taxon>Gastropoda</taxon>
        <taxon>Heterobranchia</taxon>
        <taxon>Euthyneura</taxon>
        <taxon>Panpulmonata</taxon>
        <taxon>Hygrophila</taxon>
        <taxon>Lymnaeoidea</taxon>
        <taxon>Planorbidae</taxon>
        <taxon>Biomphalaria</taxon>
    </lineage>
</organism>
<reference evidence="1" key="1">
    <citation type="journal article" date="2023" name="PLoS Negl. Trop. Dis.">
        <title>A genome sequence for Biomphalaria pfeifferi, the major vector snail for the human-infecting parasite Schistosoma mansoni.</title>
        <authorList>
            <person name="Bu L."/>
            <person name="Lu L."/>
            <person name="Laidemitt M.R."/>
            <person name="Zhang S.M."/>
            <person name="Mutuku M."/>
            <person name="Mkoji G."/>
            <person name="Steinauer M."/>
            <person name="Loker E.S."/>
        </authorList>
    </citation>
    <scope>NUCLEOTIDE SEQUENCE</scope>
    <source>
        <strain evidence="1">KasaAsao</strain>
    </source>
</reference>
<comment type="caution">
    <text evidence="1">The sequence shown here is derived from an EMBL/GenBank/DDBJ whole genome shotgun (WGS) entry which is preliminary data.</text>
</comment>
<dbReference type="EMBL" id="JASAOG010000210">
    <property type="protein sequence ID" value="KAK0043830.1"/>
    <property type="molecule type" value="Genomic_DNA"/>
</dbReference>
<dbReference type="Proteomes" id="UP001233172">
    <property type="component" value="Unassembled WGS sequence"/>
</dbReference>
<evidence type="ECO:0000313" key="1">
    <source>
        <dbReference type="EMBL" id="KAK0043830.1"/>
    </source>
</evidence>
<protein>
    <submittedName>
        <fullName evidence="1">Uncharacterized protein</fullName>
    </submittedName>
</protein>
<sequence>MYFYLRITAMRAKVNGYSCICDAVTIFLIANSCIGFELRITNSLEDQITLNEYTDFAQKFIDCMRAKDSTSCNIEVVKKYRNSWYIDNVYKIPVLATVIVVYCVSKRHRFKNTTSANTYVNDSTVNNNQFISMKSLAPSTLETVSGDIEQSFQNKHNNNASRAYFNISLNNNRDEKLDNSMSYEVIPVDDGVYLNTSSFDVIDKTYSRLGEQVRVIADDYNSLLPEDEHSHRFIDSTTIPEEMKDNASNKTKNTEYALTKDTMSITDTPTNPYSLAKVVSTCGT</sequence>
<reference evidence="1" key="2">
    <citation type="submission" date="2023-04" db="EMBL/GenBank/DDBJ databases">
        <authorList>
            <person name="Bu L."/>
            <person name="Lu L."/>
            <person name="Laidemitt M.R."/>
            <person name="Zhang S.M."/>
            <person name="Mutuku M."/>
            <person name="Mkoji G."/>
            <person name="Steinauer M."/>
            <person name="Loker E.S."/>
        </authorList>
    </citation>
    <scope>NUCLEOTIDE SEQUENCE</scope>
    <source>
        <strain evidence="1">KasaAsao</strain>
        <tissue evidence="1">Whole Snail</tissue>
    </source>
</reference>
<dbReference type="AlphaFoldDB" id="A0AAD8AZE1"/>
<proteinExistence type="predicted"/>
<accession>A0AAD8AZE1</accession>
<evidence type="ECO:0000313" key="2">
    <source>
        <dbReference type="Proteomes" id="UP001233172"/>
    </source>
</evidence>
<name>A0AAD8AZE1_BIOPF</name>
<keyword evidence="2" id="KW-1185">Reference proteome</keyword>
<gene>
    <name evidence="1" type="ORF">Bpfe_026712</name>
</gene>